<dbReference type="InterPro" id="IPR011993">
    <property type="entry name" value="PH-like_dom_sf"/>
</dbReference>
<dbReference type="GO" id="GO:0010718">
    <property type="term" value="P:positive regulation of epithelial to mesenchymal transition"/>
    <property type="evidence" value="ECO:0007669"/>
    <property type="project" value="TreeGrafter"/>
</dbReference>
<dbReference type="GO" id="GO:0090090">
    <property type="term" value="P:negative regulation of canonical Wnt signaling pathway"/>
    <property type="evidence" value="ECO:0007669"/>
    <property type="project" value="TreeGrafter"/>
</dbReference>
<keyword evidence="3" id="KW-1185">Reference proteome</keyword>
<dbReference type="OrthoDB" id="10069833at2759"/>
<dbReference type="GO" id="GO:0005905">
    <property type="term" value="C:clathrin-coated pit"/>
    <property type="evidence" value="ECO:0007669"/>
    <property type="project" value="TreeGrafter"/>
</dbReference>
<dbReference type="AlphaFoldDB" id="A0A553R518"/>
<dbReference type="PANTHER" id="PTHR47695">
    <property type="entry name" value="PID DOMAIN-CONTAINING PROTEIN"/>
    <property type="match status" value="1"/>
</dbReference>
<sequence>MDVAEEVLVRTECAHCHALPHCILKYRLISPELLQPTPKERLSAFLQATNIPKSSSSTLTATTSREYWPPHRTAPVTRRLSLASFLSSTSECSDLRLNEDPVVILAVHKTASNMSAEVEASTPPVEQATFKTASKKEKKKAAASPEKTDEFLLARFKGTGVRYKAKLIGVDDVPEARGDKMSQDSMMKLKVVKSALGAVQHKQQEHKANTQPVNNERIKNNCSVRCGSQHSETRLKLRRPVQALRDSIVPSNRKHQPALSPTVTHTHARTRTQLYNVLVMNQSDERENGGEVEHPSKPSLKPSH</sequence>
<dbReference type="SUPFAM" id="SSF50729">
    <property type="entry name" value="PH domain-like"/>
    <property type="match status" value="1"/>
</dbReference>
<feature type="compositionally biased region" description="Basic and acidic residues" evidence="1">
    <location>
        <begin position="283"/>
        <end position="296"/>
    </location>
</feature>
<dbReference type="Gene3D" id="2.30.29.30">
    <property type="entry name" value="Pleckstrin-homology domain (PH domain)/Phosphotyrosine-binding domain (PTB)"/>
    <property type="match status" value="1"/>
</dbReference>
<dbReference type="GO" id="GO:0038024">
    <property type="term" value="F:cargo receptor activity"/>
    <property type="evidence" value="ECO:0007669"/>
    <property type="project" value="TreeGrafter"/>
</dbReference>
<evidence type="ECO:0000256" key="1">
    <source>
        <dbReference type="SAM" id="MobiDB-lite"/>
    </source>
</evidence>
<protein>
    <recommendedName>
        <fullName evidence="4">PID domain-containing protein</fullName>
    </recommendedName>
</protein>
<proteinExistence type="predicted"/>
<reference evidence="2 3" key="1">
    <citation type="journal article" date="2019" name="Sci. Data">
        <title>Hybrid genome assembly and annotation of Danionella translucida.</title>
        <authorList>
            <person name="Kadobianskyi M."/>
            <person name="Schulze L."/>
            <person name="Schuelke M."/>
            <person name="Judkewitz B."/>
        </authorList>
    </citation>
    <scope>NUCLEOTIDE SEQUENCE [LARGE SCALE GENOMIC DNA]</scope>
    <source>
        <strain evidence="2 3">Bolton</strain>
    </source>
</reference>
<evidence type="ECO:0000313" key="2">
    <source>
        <dbReference type="EMBL" id="TRY97263.1"/>
    </source>
</evidence>
<organism evidence="2 3">
    <name type="scientific">Danionella cerebrum</name>
    <dbReference type="NCBI Taxonomy" id="2873325"/>
    <lineage>
        <taxon>Eukaryota</taxon>
        <taxon>Metazoa</taxon>
        <taxon>Chordata</taxon>
        <taxon>Craniata</taxon>
        <taxon>Vertebrata</taxon>
        <taxon>Euteleostomi</taxon>
        <taxon>Actinopterygii</taxon>
        <taxon>Neopterygii</taxon>
        <taxon>Teleostei</taxon>
        <taxon>Ostariophysi</taxon>
        <taxon>Cypriniformes</taxon>
        <taxon>Danionidae</taxon>
        <taxon>Danioninae</taxon>
        <taxon>Danionella</taxon>
    </lineage>
</organism>
<dbReference type="PANTHER" id="PTHR47695:SF5">
    <property type="entry name" value="DISABLED HOMOLOG 2"/>
    <property type="match status" value="1"/>
</dbReference>
<feature type="region of interest" description="Disordered" evidence="1">
    <location>
        <begin position="251"/>
        <end position="270"/>
    </location>
</feature>
<dbReference type="GO" id="GO:0006898">
    <property type="term" value="P:receptor-mediated endocytosis"/>
    <property type="evidence" value="ECO:0007669"/>
    <property type="project" value="TreeGrafter"/>
</dbReference>
<dbReference type="STRING" id="623744.A0A553R518"/>
<accession>A0A553R518</accession>
<dbReference type="Proteomes" id="UP000316079">
    <property type="component" value="Unassembled WGS sequence"/>
</dbReference>
<dbReference type="GO" id="GO:0045807">
    <property type="term" value="P:positive regulation of endocytosis"/>
    <property type="evidence" value="ECO:0007669"/>
    <property type="project" value="TreeGrafter"/>
</dbReference>
<comment type="caution">
    <text evidence="2">The sequence shown here is derived from an EMBL/GenBank/DDBJ whole genome shotgun (WGS) entry which is preliminary data.</text>
</comment>
<dbReference type="GO" id="GO:0005737">
    <property type="term" value="C:cytoplasm"/>
    <property type="evidence" value="ECO:0007669"/>
    <property type="project" value="TreeGrafter"/>
</dbReference>
<dbReference type="EMBL" id="SRMA01025235">
    <property type="protein sequence ID" value="TRY97263.1"/>
    <property type="molecule type" value="Genomic_DNA"/>
</dbReference>
<feature type="region of interest" description="Disordered" evidence="1">
    <location>
        <begin position="283"/>
        <end position="304"/>
    </location>
</feature>
<name>A0A553R518_9TELE</name>
<evidence type="ECO:0000313" key="3">
    <source>
        <dbReference type="Proteomes" id="UP000316079"/>
    </source>
</evidence>
<dbReference type="Pfam" id="PF21792">
    <property type="entry name" value="DAB2_SBM"/>
    <property type="match status" value="1"/>
</dbReference>
<gene>
    <name evidence="2" type="ORF">DNTS_018040</name>
</gene>
<dbReference type="GO" id="GO:0035615">
    <property type="term" value="F:clathrin adaptor activity"/>
    <property type="evidence" value="ECO:0007669"/>
    <property type="project" value="TreeGrafter"/>
</dbReference>
<evidence type="ECO:0008006" key="4">
    <source>
        <dbReference type="Google" id="ProtNLM"/>
    </source>
</evidence>
<dbReference type="InterPro" id="IPR048559">
    <property type="entry name" value="DAB1/2_SBM"/>
</dbReference>
<feature type="compositionally biased region" description="Polar residues" evidence="1">
    <location>
        <begin position="259"/>
        <end position="270"/>
    </location>
</feature>